<comment type="caution">
    <text evidence="2">The sequence shown here is derived from an EMBL/GenBank/DDBJ whole genome shotgun (WGS) entry which is preliminary data.</text>
</comment>
<feature type="region of interest" description="Disordered" evidence="1">
    <location>
        <begin position="420"/>
        <end position="446"/>
    </location>
</feature>
<organism evidence="2 3">
    <name type="scientific">Ideonella lacteola</name>
    <dbReference type="NCBI Taxonomy" id="2984193"/>
    <lineage>
        <taxon>Bacteria</taxon>
        <taxon>Pseudomonadati</taxon>
        <taxon>Pseudomonadota</taxon>
        <taxon>Betaproteobacteria</taxon>
        <taxon>Burkholderiales</taxon>
        <taxon>Sphaerotilaceae</taxon>
        <taxon>Ideonella</taxon>
    </lineage>
</organism>
<dbReference type="EMBL" id="JBBUTG010000025">
    <property type="protein sequence ID" value="MEK8034101.1"/>
    <property type="molecule type" value="Genomic_DNA"/>
</dbReference>
<gene>
    <name evidence="2" type="ORF">AACH06_25025</name>
</gene>
<evidence type="ECO:0000313" key="3">
    <source>
        <dbReference type="Proteomes" id="UP001371218"/>
    </source>
</evidence>
<sequence length="586" mass="61834">MHVQLAFAGAPTGLARFAAARAVDSAGLQARLASGLTSRTSDGRTSTAQPLTGATTRDTSRATPGAAVDKSVASTTVALGNAQADPLVYQPRSGVQRSDELPVWAGPQDNELGRLMLADSGAQAHTLADRWHGLGGALLRQLASTGEGYSQTLAWTAAPETDTSSDATRPTDELGGTSDVSASDTRAATPPEAMSAEDAAKLNDAALKQVADGAVKVKLTLTTQAGQRVDLVIAVNDGQDGGTKGLQLQVKSSGELSQGERESLAAMADGLDQALDGLGRDDPEVQLSRLKEFMSDGTLANLELSIDNPRAEVSGKALKSFQLSWDADKVALSMERGQSKMALSVATGAAGQVNGAQRQSAIDQMLAQIDAAGQRGHEDREWVGLFKQAFAQLQAAPWAGRADEPADVDETNHRAALTTAATTSVASQDSEVNSTGDAQPAKAQLPQSGLADFEARFWGETRKTNRFGGLVEQGTVDYSIGQRTTSSRKGSTGEQTITQQRTETLDATIAKTRTLLLDVESGNYDALGIKDRKTETTLIDMMQGAVKGALRKTDEHQMTTRASLERDRVTSRSDTPRDLQFIQRLI</sequence>
<name>A0ABU9BW52_9BURK</name>
<keyword evidence="3" id="KW-1185">Reference proteome</keyword>
<dbReference type="RefSeq" id="WP_341428529.1">
    <property type="nucleotide sequence ID" value="NZ_JBBUTG010000025.1"/>
</dbReference>
<protein>
    <recommendedName>
        <fullName evidence="4">Flagellar hook-length control protein FliK</fullName>
    </recommendedName>
</protein>
<evidence type="ECO:0008006" key="4">
    <source>
        <dbReference type="Google" id="ProtNLM"/>
    </source>
</evidence>
<feature type="region of interest" description="Disordered" evidence="1">
    <location>
        <begin position="156"/>
        <end position="193"/>
    </location>
</feature>
<evidence type="ECO:0000256" key="1">
    <source>
        <dbReference type="SAM" id="MobiDB-lite"/>
    </source>
</evidence>
<feature type="compositionally biased region" description="Polar residues" evidence="1">
    <location>
        <begin position="37"/>
        <end position="57"/>
    </location>
</feature>
<feature type="compositionally biased region" description="Polar residues" evidence="1">
    <location>
        <begin position="424"/>
        <end position="437"/>
    </location>
</feature>
<reference evidence="2 3" key="1">
    <citation type="submission" date="2024-04" db="EMBL/GenBank/DDBJ databases">
        <title>Novel species of the genus Ideonella isolated from streams.</title>
        <authorList>
            <person name="Lu H."/>
        </authorList>
    </citation>
    <scope>NUCLEOTIDE SEQUENCE [LARGE SCALE GENOMIC DNA]</scope>
    <source>
        <strain evidence="2 3">DXS29W</strain>
    </source>
</reference>
<accession>A0ABU9BW52</accession>
<dbReference type="Proteomes" id="UP001371218">
    <property type="component" value="Unassembled WGS sequence"/>
</dbReference>
<feature type="region of interest" description="Disordered" evidence="1">
    <location>
        <begin position="37"/>
        <end position="67"/>
    </location>
</feature>
<evidence type="ECO:0000313" key="2">
    <source>
        <dbReference type="EMBL" id="MEK8034101.1"/>
    </source>
</evidence>
<proteinExistence type="predicted"/>